<dbReference type="SUPFAM" id="SSF103473">
    <property type="entry name" value="MFS general substrate transporter"/>
    <property type="match status" value="1"/>
</dbReference>
<protein>
    <submittedName>
        <fullName evidence="10">MFS transporter</fullName>
    </submittedName>
</protein>
<feature type="transmembrane region" description="Helical" evidence="8">
    <location>
        <begin position="193"/>
        <end position="211"/>
    </location>
</feature>
<feature type="transmembrane region" description="Helical" evidence="8">
    <location>
        <begin position="291"/>
        <end position="311"/>
    </location>
</feature>
<feature type="transmembrane region" description="Helical" evidence="8">
    <location>
        <begin position="155"/>
        <end position="173"/>
    </location>
</feature>
<keyword evidence="4" id="KW-0997">Cell inner membrane</keyword>
<comment type="subcellular location">
    <subcellularLocation>
        <location evidence="1">Cell inner membrane</location>
        <topology evidence="1">Multi-pass membrane protein</topology>
    </subcellularLocation>
</comment>
<keyword evidence="6 8" id="KW-1133">Transmembrane helix</keyword>
<dbReference type="RefSeq" id="WP_289527956.1">
    <property type="nucleotide sequence ID" value="NZ_JAUDCK010000031.1"/>
</dbReference>
<reference evidence="10 11" key="2">
    <citation type="submission" date="2023-06" db="EMBL/GenBank/DDBJ databases">
        <authorList>
            <person name="Zeman M."/>
            <person name="Kubasova T."/>
            <person name="Jahodarova E."/>
            <person name="Nykrynova M."/>
            <person name="Rychlik I."/>
        </authorList>
    </citation>
    <scope>NUCLEOTIDE SEQUENCE [LARGE SCALE GENOMIC DNA]</scope>
    <source>
        <strain evidence="10 11">ET341</strain>
    </source>
</reference>
<dbReference type="InterPro" id="IPR036259">
    <property type="entry name" value="MFS_trans_sf"/>
</dbReference>
<evidence type="ECO:0000256" key="6">
    <source>
        <dbReference type="ARBA" id="ARBA00022989"/>
    </source>
</evidence>
<feature type="transmembrane region" description="Helical" evidence="8">
    <location>
        <begin position="347"/>
        <end position="368"/>
    </location>
</feature>
<evidence type="ECO:0000256" key="3">
    <source>
        <dbReference type="ARBA" id="ARBA00022475"/>
    </source>
</evidence>
<feature type="transmembrane region" description="Helical" evidence="8">
    <location>
        <begin position="262"/>
        <end position="285"/>
    </location>
</feature>
<dbReference type="PANTHER" id="PTHR23522">
    <property type="entry name" value="BLL5896 PROTEIN"/>
    <property type="match status" value="1"/>
</dbReference>
<dbReference type="Pfam" id="PF12832">
    <property type="entry name" value="MFS_1_like"/>
    <property type="match status" value="1"/>
</dbReference>
<comment type="caution">
    <text evidence="10">The sequence shown here is derived from an EMBL/GenBank/DDBJ whole genome shotgun (WGS) entry which is preliminary data.</text>
</comment>
<organism evidence="10 11">
    <name type="scientific">Massilimicrobiota timonensis</name>
    <dbReference type="NCBI Taxonomy" id="1776392"/>
    <lineage>
        <taxon>Bacteria</taxon>
        <taxon>Bacillati</taxon>
        <taxon>Bacillota</taxon>
        <taxon>Erysipelotrichia</taxon>
        <taxon>Erysipelotrichales</taxon>
        <taxon>Erysipelotrichaceae</taxon>
        <taxon>Massilimicrobiota</taxon>
    </lineage>
</organism>
<evidence type="ECO:0000256" key="7">
    <source>
        <dbReference type="ARBA" id="ARBA00023136"/>
    </source>
</evidence>
<dbReference type="Proteomes" id="UP001529275">
    <property type="component" value="Unassembled WGS sequence"/>
</dbReference>
<gene>
    <name evidence="10" type="ORF">QUV98_08400</name>
</gene>
<evidence type="ECO:0000256" key="2">
    <source>
        <dbReference type="ARBA" id="ARBA00022448"/>
    </source>
</evidence>
<dbReference type="Gene3D" id="1.20.1250.20">
    <property type="entry name" value="MFS general substrate transporter like domains"/>
    <property type="match status" value="2"/>
</dbReference>
<feature type="transmembrane region" description="Helical" evidence="8">
    <location>
        <begin position="12"/>
        <end position="35"/>
    </location>
</feature>
<reference evidence="11" key="1">
    <citation type="submission" date="2023-06" db="EMBL/GenBank/DDBJ databases">
        <title>Identification and characterization of horizontal gene transfer across gut microbiota members of farm animals based on homology search.</title>
        <authorList>
            <person name="Zeman M."/>
            <person name="Kubasova T."/>
            <person name="Jahodarova E."/>
            <person name="Nykrynova M."/>
            <person name="Rychlik I."/>
        </authorList>
    </citation>
    <scope>NUCLEOTIDE SEQUENCE [LARGE SCALE GENOMIC DNA]</scope>
    <source>
        <strain evidence="11">ET341</strain>
    </source>
</reference>
<feature type="transmembrane region" description="Helical" evidence="8">
    <location>
        <begin position="323"/>
        <end position="341"/>
    </location>
</feature>
<dbReference type="EMBL" id="JAUDCK010000031">
    <property type="protein sequence ID" value="MDM8196333.1"/>
    <property type="molecule type" value="Genomic_DNA"/>
</dbReference>
<dbReference type="PANTHER" id="PTHR23522:SF10">
    <property type="entry name" value="3-PHENYLPROPIONIC ACID TRANSPORTER-RELATED"/>
    <property type="match status" value="1"/>
</dbReference>
<keyword evidence="5 8" id="KW-0812">Transmembrane</keyword>
<name>A0ABT7UJK9_9FIRM</name>
<keyword evidence="7 8" id="KW-0472">Membrane</keyword>
<evidence type="ECO:0000256" key="8">
    <source>
        <dbReference type="SAM" id="Phobius"/>
    </source>
</evidence>
<feature type="transmembrane region" description="Helical" evidence="8">
    <location>
        <begin position="41"/>
        <end position="62"/>
    </location>
</feature>
<evidence type="ECO:0000256" key="4">
    <source>
        <dbReference type="ARBA" id="ARBA00022519"/>
    </source>
</evidence>
<evidence type="ECO:0000259" key="9">
    <source>
        <dbReference type="Pfam" id="PF12832"/>
    </source>
</evidence>
<feature type="transmembrane region" description="Helical" evidence="8">
    <location>
        <begin position="74"/>
        <end position="92"/>
    </location>
</feature>
<evidence type="ECO:0000256" key="5">
    <source>
        <dbReference type="ARBA" id="ARBA00022692"/>
    </source>
</evidence>
<feature type="domain" description="Major facilitator superfamily associated" evidence="9">
    <location>
        <begin position="10"/>
        <end position="349"/>
    </location>
</feature>
<evidence type="ECO:0000313" key="10">
    <source>
        <dbReference type="EMBL" id="MDM8196333.1"/>
    </source>
</evidence>
<sequence length="378" mass="43228">MRIHYKNSYFSYLLMYFFYFFSLAVFSGYISVYLMDKGYHASQVSMVVSCSFILSMIIQPIVGYFNDHYSQKRLNMLILLLAAVLGIIFIYAQNIYMIALIYSLALGLFNAANPVIENMATLSRFSYGKIRIWGTIGYAVASKISGVIYDDVSPEAMYAFFTIGLILCVIGIYGTQNVKQIKTQKKEKTIGLFQKNFIIYLIIVCLFYAITNTNTTYLPAMFQNLGLSMNTISTVIFILTLSKLPIIYFSQYYMNRLTNKQLLIGIFLLLTIQFFIKQAMIVIIVSICTKAVSTMLFIMLNLKIVATIVDMKHQMSALALVQTCRNFGSIVFQFVAGYLIDFYSYDIFYLILCLLSIVGMVICIFYRIPSGNHQHLFD</sequence>
<feature type="transmembrane region" description="Helical" evidence="8">
    <location>
        <begin position="231"/>
        <end position="250"/>
    </location>
</feature>
<keyword evidence="3" id="KW-1003">Cell membrane</keyword>
<accession>A0ABT7UJK9</accession>
<evidence type="ECO:0000256" key="1">
    <source>
        <dbReference type="ARBA" id="ARBA00004429"/>
    </source>
</evidence>
<evidence type="ECO:0000313" key="11">
    <source>
        <dbReference type="Proteomes" id="UP001529275"/>
    </source>
</evidence>
<dbReference type="InterPro" id="IPR024989">
    <property type="entry name" value="MFS_assoc_dom"/>
</dbReference>
<keyword evidence="2" id="KW-0813">Transport</keyword>
<keyword evidence="11" id="KW-1185">Reference proteome</keyword>
<proteinExistence type="predicted"/>